<feature type="chain" id="PRO_5006038878" description="Secreted protein" evidence="1">
    <location>
        <begin position="24"/>
        <end position="243"/>
    </location>
</feature>
<dbReference type="RefSeq" id="WP_149037633.1">
    <property type="nucleotide sequence ID" value="NZ_CP012700.1"/>
</dbReference>
<proteinExistence type="predicted"/>
<evidence type="ECO:0000256" key="1">
    <source>
        <dbReference type="SAM" id="SignalP"/>
    </source>
</evidence>
<keyword evidence="1" id="KW-0732">Signal</keyword>
<dbReference type="OrthoDB" id="7452024at2"/>
<feature type="signal peptide" evidence="1">
    <location>
        <begin position="1"/>
        <end position="23"/>
    </location>
</feature>
<dbReference type="Proteomes" id="UP000058074">
    <property type="component" value="Chromosome"/>
</dbReference>
<gene>
    <name evidence="2" type="ORF">AN936_09270</name>
</gene>
<evidence type="ECO:0000313" key="2">
    <source>
        <dbReference type="EMBL" id="ALH80551.1"/>
    </source>
</evidence>
<dbReference type="AlphaFoldDB" id="A0A0N9UBB5"/>
<accession>A0A0N9UBB5</accession>
<name>A0A0N9UBB5_SPHMC</name>
<organism evidence="2 3">
    <name type="scientific">Sphingopyxis macrogoltabida</name>
    <name type="common">Sphingomonas macrogoltabidus</name>
    <dbReference type="NCBI Taxonomy" id="33050"/>
    <lineage>
        <taxon>Bacteria</taxon>
        <taxon>Pseudomonadati</taxon>
        <taxon>Pseudomonadota</taxon>
        <taxon>Alphaproteobacteria</taxon>
        <taxon>Sphingomonadales</taxon>
        <taxon>Sphingomonadaceae</taxon>
        <taxon>Sphingopyxis</taxon>
    </lineage>
</organism>
<evidence type="ECO:0000313" key="3">
    <source>
        <dbReference type="Proteomes" id="UP000058074"/>
    </source>
</evidence>
<dbReference type="EMBL" id="CP012700">
    <property type="protein sequence ID" value="ALH80551.1"/>
    <property type="molecule type" value="Genomic_DNA"/>
</dbReference>
<evidence type="ECO:0008006" key="4">
    <source>
        <dbReference type="Google" id="ProtNLM"/>
    </source>
</evidence>
<protein>
    <recommendedName>
        <fullName evidence="4">Secreted protein</fullName>
    </recommendedName>
</protein>
<dbReference type="KEGG" id="smag:AN936_09270"/>
<dbReference type="PATRIC" id="fig|33050.5.peg.1922"/>
<reference evidence="2 3" key="1">
    <citation type="journal article" date="2015" name="Genome Announc.">
        <title>Complete Genome Sequence of Polypropylene Glycol- and Polyethylene Glycol-Degrading Sphingopyxis macrogoltabida Strain EY-1.</title>
        <authorList>
            <person name="Ohtsubo Y."/>
            <person name="Nagata Y."/>
            <person name="Numata M."/>
            <person name="Tsuchikane K."/>
            <person name="Hosoyama A."/>
            <person name="Yamazoe A."/>
            <person name="Tsuda M."/>
            <person name="Fujita N."/>
            <person name="Kawai F."/>
        </authorList>
    </citation>
    <scope>NUCLEOTIDE SEQUENCE [LARGE SCALE GENOMIC DNA]</scope>
    <source>
        <strain evidence="2 3">EY-1</strain>
    </source>
</reference>
<sequence length="243" mass="25856">MKLASSRLAGLACAAMVALQPSAAAVAQQGSHLHAPDAPNVPLVADNAAKQREIVMKSFADCVVDSARARRLALEFIAMDPQSEDAGKFGDKITEPGCLPNVGQTQFASKLAFTPFLFRYELLGALYRKAYRDAPTPALKDLPVRDYAKEFASGTVPNTILSLRQFGDCVARIAPAESHNLVTSDIYTAEENAALTAVLPNLQACMPPGQSISFGRGILRGALAEGLYRLREASNSSESSTDA</sequence>